<feature type="region of interest" description="Disordered" evidence="1">
    <location>
        <begin position="47"/>
        <end position="68"/>
    </location>
</feature>
<organism evidence="2 3">
    <name type="scientific">Paenibacillus flagellatus</name>
    <dbReference type="NCBI Taxonomy" id="2211139"/>
    <lineage>
        <taxon>Bacteria</taxon>
        <taxon>Bacillati</taxon>
        <taxon>Bacillota</taxon>
        <taxon>Bacilli</taxon>
        <taxon>Bacillales</taxon>
        <taxon>Paenibacillaceae</taxon>
        <taxon>Paenibacillus</taxon>
    </lineage>
</organism>
<protein>
    <submittedName>
        <fullName evidence="2">Uncharacterized protein</fullName>
    </submittedName>
</protein>
<evidence type="ECO:0000256" key="1">
    <source>
        <dbReference type="SAM" id="MobiDB-lite"/>
    </source>
</evidence>
<accession>A0A2V5KL51</accession>
<keyword evidence="3" id="KW-1185">Reference proteome</keyword>
<dbReference type="RefSeq" id="WP_110839460.1">
    <property type="nucleotide sequence ID" value="NZ_QJVJ01000003.1"/>
</dbReference>
<dbReference type="Proteomes" id="UP000247476">
    <property type="component" value="Unassembled WGS sequence"/>
</dbReference>
<dbReference type="AlphaFoldDB" id="A0A2V5KL51"/>
<reference evidence="2 3" key="1">
    <citation type="submission" date="2018-05" db="EMBL/GenBank/DDBJ databases">
        <title>Paenibacillus flagellatus sp. nov., isolated from selenium mineral soil.</title>
        <authorList>
            <person name="Dai X."/>
        </authorList>
    </citation>
    <scope>NUCLEOTIDE SEQUENCE [LARGE SCALE GENOMIC DNA]</scope>
    <source>
        <strain evidence="2 3">DXL2</strain>
    </source>
</reference>
<gene>
    <name evidence="2" type="ORF">DLM86_07990</name>
</gene>
<dbReference type="OrthoDB" id="2628237at2"/>
<name>A0A2V5KL51_9BACL</name>
<evidence type="ECO:0000313" key="3">
    <source>
        <dbReference type="Proteomes" id="UP000247476"/>
    </source>
</evidence>
<comment type="caution">
    <text evidence="2">The sequence shown here is derived from an EMBL/GenBank/DDBJ whole genome shotgun (WGS) entry which is preliminary data.</text>
</comment>
<proteinExistence type="predicted"/>
<dbReference type="EMBL" id="QJVJ01000003">
    <property type="protein sequence ID" value="PYI55660.1"/>
    <property type="molecule type" value="Genomic_DNA"/>
</dbReference>
<evidence type="ECO:0000313" key="2">
    <source>
        <dbReference type="EMBL" id="PYI55660.1"/>
    </source>
</evidence>
<feature type="compositionally biased region" description="Polar residues" evidence="1">
    <location>
        <begin position="59"/>
        <end position="68"/>
    </location>
</feature>
<sequence>MTAIAVEKLISEAVARPELLEMLAKQPERVGQELGFGSAQLEALKSADRQTDRPMYPVTFTTGTTIEA</sequence>